<gene>
    <name evidence="1" type="ORF">ONZ43_g1479</name>
</gene>
<evidence type="ECO:0000313" key="2">
    <source>
        <dbReference type="Proteomes" id="UP001153334"/>
    </source>
</evidence>
<evidence type="ECO:0000313" key="1">
    <source>
        <dbReference type="EMBL" id="KAJ8122288.1"/>
    </source>
</evidence>
<keyword evidence="2" id="KW-1185">Reference proteome</keyword>
<protein>
    <submittedName>
        <fullName evidence="1">Uncharacterized protein</fullName>
    </submittedName>
</protein>
<organism evidence="1 2">
    <name type="scientific">Nemania bipapillata</name>
    <dbReference type="NCBI Taxonomy" id="110536"/>
    <lineage>
        <taxon>Eukaryota</taxon>
        <taxon>Fungi</taxon>
        <taxon>Dikarya</taxon>
        <taxon>Ascomycota</taxon>
        <taxon>Pezizomycotina</taxon>
        <taxon>Sordariomycetes</taxon>
        <taxon>Xylariomycetidae</taxon>
        <taxon>Xylariales</taxon>
        <taxon>Xylariaceae</taxon>
        <taxon>Nemania</taxon>
    </lineage>
</organism>
<sequence length="225" mass="25154">MGFGPSGQEQEWQYEHRDETQASGLIAACVSTAVVSVVILALRLLSRRLQHGRLHLETSDWLLLVAWVFLVAIDAAWAIGTKYGIGRHMVAVNDIHKVQILAVVSEATYILALAFVKFSILALYFKTFPVRKLQYCVWVFVVLVVGWGMSGAVVAVFQCTSIDYVWRLEAQEFCIDFGLLNLISGIINSMTDIFIVAVAIPLVWNLQITKQKKWLVLIPFIAGGR</sequence>
<dbReference type="Proteomes" id="UP001153334">
    <property type="component" value="Unassembled WGS sequence"/>
</dbReference>
<name>A0ACC2J4J0_9PEZI</name>
<reference evidence="1" key="1">
    <citation type="submission" date="2022-11" db="EMBL/GenBank/DDBJ databases">
        <title>Genome Sequence of Nemania bipapillata.</title>
        <authorList>
            <person name="Buettner E."/>
        </authorList>
    </citation>
    <scope>NUCLEOTIDE SEQUENCE</scope>
    <source>
        <strain evidence="1">CP14</strain>
    </source>
</reference>
<dbReference type="EMBL" id="JAPESX010000257">
    <property type="protein sequence ID" value="KAJ8122288.1"/>
    <property type="molecule type" value="Genomic_DNA"/>
</dbReference>
<accession>A0ACC2J4J0</accession>
<comment type="caution">
    <text evidence="1">The sequence shown here is derived from an EMBL/GenBank/DDBJ whole genome shotgun (WGS) entry which is preliminary data.</text>
</comment>
<proteinExistence type="predicted"/>